<keyword evidence="1" id="KW-0812">Transmembrane</keyword>
<reference evidence="3 4" key="1">
    <citation type="journal article" date="2015" name="PLoS Pathog.">
        <title>Leptomonas seymouri: Adaptations to the Dixenous Life Cycle Analyzed by Genome Sequencing, Transcriptome Profiling and Co-infection with Leishmania donovani.</title>
        <authorList>
            <person name="Kraeva N."/>
            <person name="Butenko A."/>
            <person name="Hlavacova J."/>
            <person name="Kostygov A."/>
            <person name="Myskova J."/>
            <person name="Grybchuk D."/>
            <person name="Lestinova T."/>
            <person name="Votypka J."/>
            <person name="Volf P."/>
            <person name="Opperdoes F."/>
            <person name="Flegontov P."/>
            <person name="Lukes J."/>
            <person name="Yurchenko V."/>
        </authorList>
    </citation>
    <scope>NUCLEOTIDE SEQUENCE [LARGE SCALE GENOMIC DNA]</scope>
    <source>
        <strain evidence="3 4">ATCC 30220</strain>
    </source>
</reference>
<dbReference type="VEuPathDB" id="TriTrypDB:Lsey_0028_0290"/>
<name>A0A0N1IAC3_LEPSE</name>
<evidence type="ECO:0000256" key="1">
    <source>
        <dbReference type="SAM" id="Phobius"/>
    </source>
</evidence>
<dbReference type="OrthoDB" id="29773at2759"/>
<evidence type="ECO:0008006" key="5">
    <source>
        <dbReference type="Google" id="ProtNLM"/>
    </source>
</evidence>
<feature type="transmembrane region" description="Helical" evidence="1">
    <location>
        <begin position="326"/>
        <end position="344"/>
    </location>
</feature>
<keyword evidence="1" id="KW-1133">Transmembrane helix</keyword>
<evidence type="ECO:0000313" key="3">
    <source>
        <dbReference type="EMBL" id="KPI89243.1"/>
    </source>
</evidence>
<feature type="transmembrane region" description="Helical" evidence="1">
    <location>
        <begin position="255"/>
        <end position="272"/>
    </location>
</feature>
<dbReference type="SUPFAM" id="SSF103481">
    <property type="entry name" value="Multidrug resistance efflux transporter EmrE"/>
    <property type="match status" value="1"/>
</dbReference>
<dbReference type="EMBL" id="LJSK01000028">
    <property type="protein sequence ID" value="KPI89243.1"/>
    <property type="molecule type" value="Genomic_DNA"/>
</dbReference>
<dbReference type="OMA" id="CFIFEEL"/>
<dbReference type="PANTHER" id="PTHR13146:SF0">
    <property type="entry name" value="SOLUTE CARRIER FAMILY 35 MEMBER F6"/>
    <property type="match status" value="1"/>
</dbReference>
<feature type="chain" id="PRO_5005873877" description="EamA domain-containing protein" evidence="2">
    <location>
        <begin position="26"/>
        <end position="470"/>
    </location>
</feature>
<feature type="transmembrane region" description="Helical" evidence="1">
    <location>
        <begin position="181"/>
        <end position="203"/>
    </location>
</feature>
<keyword evidence="4" id="KW-1185">Reference proteome</keyword>
<accession>A0A0N1IAC3</accession>
<feature type="transmembrane region" description="Helical" evidence="1">
    <location>
        <begin position="365"/>
        <end position="383"/>
    </location>
</feature>
<feature type="transmembrane region" description="Helical" evidence="1">
    <location>
        <begin position="69"/>
        <end position="89"/>
    </location>
</feature>
<sequence length="470" mass="51587">MAETISTATFIGLTISCLLWGTAQTLSLKWADNIGASDDFTGPVRGGTGAGDDVTFQLLYSFAHPITQAFFMFCGELCCFVVFVSMLAWKKYTAVRVGKYASNKCTTASSALVAGEDYALPFNACVWLLPSGADFLGSIIQNIGLTLTYASVYQMLRGATVAWIAVFSYFWQGRRFTKVELWGMGFVMLGISLLGISSVFSGGASSYESERHTNLMLGNLLIISAQILQAYQVVCEERLVHLYKVPPLQMVGMEGLCGVGMTLTLLAFLQLVPTATWGHNLVAMKEFSTATGVSAIYTNVTWIQQLQPALRVPYDDIVLAFAQVRGSWLCLLFILIYVPAGFFYNTCNMSIIKYVSAADAVMLSSLRNVTVWLVCLMTPSIFGERFNPAQLLGFLLILFGNVLFQRVWVTHCGQLLPAPIIESWPMLFKDSRWESGAVQLEGASPAVESAEGVRSPLRTASVNIQMQRKK</sequence>
<organism evidence="3 4">
    <name type="scientific">Leptomonas seymouri</name>
    <dbReference type="NCBI Taxonomy" id="5684"/>
    <lineage>
        <taxon>Eukaryota</taxon>
        <taxon>Discoba</taxon>
        <taxon>Euglenozoa</taxon>
        <taxon>Kinetoplastea</taxon>
        <taxon>Metakinetoplastina</taxon>
        <taxon>Trypanosomatida</taxon>
        <taxon>Trypanosomatidae</taxon>
        <taxon>Leishmaniinae</taxon>
        <taxon>Leptomonas</taxon>
    </lineage>
</organism>
<keyword evidence="2" id="KW-0732">Signal</keyword>
<dbReference type="Proteomes" id="UP000038009">
    <property type="component" value="Unassembled WGS sequence"/>
</dbReference>
<proteinExistence type="predicted"/>
<keyword evidence="1" id="KW-0472">Membrane</keyword>
<protein>
    <recommendedName>
        <fullName evidence="5">EamA domain-containing protein</fullName>
    </recommendedName>
</protein>
<gene>
    <name evidence="3" type="ORF">ABL78_1666</name>
</gene>
<dbReference type="AlphaFoldDB" id="A0A0N1IAC3"/>
<feature type="signal peptide" evidence="2">
    <location>
        <begin position="1"/>
        <end position="25"/>
    </location>
</feature>
<feature type="transmembrane region" description="Helical" evidence="1">
    <location>
        <begin position="389"/>
        <end position="409"/>
    </location>
</feature>
<feature type="transmembrane region" description="Helical" evidence="1">
    <location>
        <begin position="215"/>
        <end position="234"/>
    </location>
</feature>
<dbReference type="PANTHER" id="PTHR13146">
    <property type="match status" value="1"/>
</dbReference>
<evidence type="ECO:0000313" key="4">
    <source>
        <dbReference type="Proteomes" id="UP000038009"/>
    </source>
</evidence>
<comment type="caution">
    <text evidence="3">The sequence shown here is derived from an EMBL/GenBank/DDBJ whole genome shotgun (WGS) entry which is preliminary data.</text>
</comment>
<dbReference type="GO" id="GO:0016020">
    <property type="term" value="C:membrane"/>
    <property type="evidence" value="ECO:0007669"/>
    <property type="project" value="TreeGrafter"/>
</dbReference>
<evidence type="ECO:0000256" key="2">
    <source>
        <dbReference type="SAM" id="SignalP"/>
    </source>
</evidence>
<dbReference type="InterPro" id="IPR037185">
    <property type="entry name" value="EmrE-like"/>
</dbReference>